<feature type="domain" description="Peptidase M24" evidence="1">
    <location>
        <begin position="141"/>
        <end position="344"/>
    </location>
</feature>
<proteinExistence type="predicted"/>
<evidence type="ECO:0000259" key="1">
    <source>
        <dbReference type="Pfam" id="PF00557"/>
    </source>
</evidence>
<dbReference type="InterPro" id="IPR000994">
    <property type="entry name" value="Pept_M24"/>
</dbReference>
<keyword evidence="3" id="KW-0031">Aminopeptidase</keyword>
<dbReference type="PANTHER" id="PTHR46112:SF3">
    <property type="entry name" value="AMINOPEPTIDASE YPDF"/>
    <property type="match status" value="1"/>
</dbReference>
<dbReference type="AlphaFoldDB" id="A0A645BJ00"/>
<organism evidence="3">
    <name type="scientific">bioreactor metagenome</name>
    <dbReference type="NCBI Taxonomy" id="1076179"/>
    <lineage>
        <taxon>unclassified sequences</taxon>
        <taxon>metagenomes</taxon>
        <taxon>ecological metagenomes</taxon>
    </lineage>
</organism>
<dbReference type="PANTHER" id="PTHR46112">
    <property type="entry name" value="AMINOPEPTIDASE"/>
    <property type="match status" value="1"/>
</dbReference>
<dbReference type="InterPro" id="IPR029149">
    <property type="entry name" value="Creatin/AminoP/Spt16_N"/>
</dbReference>
<keyword evidence="3" id="KW-0378">Hydrolase</keyword>
<reference evidence="3" key="1">
    <citation type="submission" date="2019-08" db="EMBL/GenBank/DDBJ databases">
        <authorList>
            <person name="Kucharzyk K."/>
            <person name="Murdoch R.W."/>
            <person name="Higgins S."/>
            <person name="Loffler F."/>
        </authorList>
    </citation>
    <scope>NUCLEOTIDE SEQUENCE</scope>
</reference>
<keyword evidence="3" id="KW-0645">Protease</keyword>
<gene>
    <name evidence="3" type="primary">ypdF_15</name>
    <name evidence="3" type="ORF">SDC9_112232</name>
</gene>
<dbReference type="InterPro" id="IPR036005">
    <property type="entry name" value="Creatinase/aminopeptidase-like"/>
</dbReference>
<feature type="domain" description="Creatinase N-terminal" evidence="2">
    <location>
        <begin position="5"/>
        <end position="130"/>
    </location>
</feature>
<dbReference type="CDD" id="cd01092">
    <property type="entry name" value="APP-like"/>
    <property type="match status" value="1"/>
</dbReference>
<dbReference type="Gene3D" id="3.40.350.10">
    <property type="entry name" value="Creatinase/prolidase N-terminal domain"/>
    <property type="match status" value="1"/>
</dbReference>
<comment type="caution">
    <text evidence="3">The sequence shown here is derived from an EMBL/GenBank/DDBJ whole genome shotgun (WGS) entry which is preliminary data.</text>
</comment>
<evidence type="ECO:0000259" key="2">
    <source>
        <dbReference type="Pfam" id="PF01321"/>
    </source>
</evidence>
<dbReference type="EMBL" id="VSSQ01020464">
    <property type="protein sequence ID" value="MPM65337.1"/>
    <property type="molecule type" value="Genomic_DNA"/>
</dbReference>
<evidence type="ECO:0000313" key="3">
    <source>
        <dbReference type="EMBL" id="MPM65337.1"/>
    </source>
</evidence>
<dbReference type="InterPro" id="IPR050659">
    <property type="entry name" value="Peptidase_M24B"/>
</dbReference>
<dbReference type="InterPro" id="IPR000587">
    <property type="entry name" value="Creatinase_N"/>
</dbReference>
<dbReference type="EC" id="3.4.11.-" evidence="3"/>
<sequence>MIDRRFHQLRFNMDDNKVNCVFIAYLPNIRYLTNFSGSSASLLITQDEIHFFTDDRYEEQVKEELYPLHNLNIHITRDIWGYCAEEDIFHKFNSIGIEAEYLTYDAAIALRQLMHSTGIKFKSISNLVDKFTQPKAPEEIENIKKACNISEQVFEHILGFIKPGMTELDIAIEIDYKSRLLGSQGPAFDTIVTSGPRGALVHGQPSTRKIKKNDIVLMDFGSRVNGFCSDITRTISVGKPTREQKAIYELLYNAMSQAILEVRPGMKGHLLDAVARDIINNAKYGDYFKHSLGHGLGLVCHEMPTISFRLQNQIIPEDVVLAIEPGIYLPQKFGMRVEDNVIVNKGNNIKLTNAPEELISI</sequence>
<accession>A0A645BJ00</accession>
<dbReference type="Pfam" id="PF00557">
    <property type="entry name" value="Peptidase_M24"/>
    <property type="match status" value="1"/>
</dbReference>
<dbReference type="Gene3D" id="3.90.230.10">
    <property type="entry name" value="Creatinase/methionine aminopeptidase superfamily"/>
    <property type="match status" value="1"/>
</dbReference>
<dbReference type="SUPFAM" id="SSF53092">
    <property type="entry name" value="Creatinase/prolidase N-terminal domain"/>
    <property type="match status" value="1"/>
</dbReference>
<dbReference type="SUPFAM" id="SSF55920">
    <property type="entry name" value="Creatinase/aminopeptidase"/>
    <property type="match status" value="1"/>
</dbReference>
<name>A0A645BJ00_9ZZZZ</name>
<dbReference type="Pfam" id="PF01321">
    <property type="entry name" value="Creatinase_N"/>
    <property type="match status" value="1"/>
</dbReference>
<protein>
    <submittedName>
        <fullName evidence="3">Aminopeptidase YpdF</fullName>
        <ecNumber evidence="3">3.4.11.-</ecNumber>
    </submittedName>
</protein>
<dbReference type="GO" id="GO:0004177">
    <property type="term" value="F:aminopeptidase activity"/>
    <property type="evidence" value="ECO:0007669"/>
    <property type="project" value="UniProtKB-KW"/>
</dbReference>